<name>A0A1D1VMG2_RAMVA</name>
<dbReference type="EMBL" id="BDGG01000007">
    <property type="protein sequence ID" value="GAV01323.1"/>
    <property type="molecule type" value="Genomic_DNA"/>
</dbReference>
<evidence type="ECO:0000313" key="1">
    <source>
        <dbReference type="EMBL" id="GAV01323.1"/>
    </source>
</evidence>
<comment type="caution">
    <text evidence="1">The sequence shown here is derived from an EMBL/GenBank/DDBJ whole genome shotgun (WGS) entry which is preliminary data.</text>
</comment>
<protein>
    <submittedName>
        <fullName evidence="1">Uncharacterized protein</fullName>
    </submittedName>
</protein>
<organism evidence="1 2">
    <name type="scientific">Ramazzottius varieornatus</name>
    <name type="common">Water bear</name>
    <name type="synonym">Tardigrade</name>
    <dbReference type="NCBI Taxonomy" id="947166"/>
    <lineage>
        <taxon>Eukaryota</taxon>
        <taxon>Metazoa</taxon>
        <taxon>Ecdysozoa</taxon>
        <taxon>Tardigrada</taxon>
        <taxon>Eutardigrada</taxon>
        <taxon>Parachela</taxon>
        <taxon>Hypsibioidea</taxon>
        <taxon>Ramazzottiidae</taxon>
        <taxon>Ramazzottius</taxon>
    </lineage>
</organism>
<proteinExistence type="predicted"/>
<sequence length="75" mass="8026">MLKNPADKDGYMEGETVKGQVLIGNAYSEAINFVNHINRFNPVGTGRQTSCEHIALPQPTSKHLRGVDGASGCLA</sequence>
<evidence type="ECO:0000313" key="2">
    <source>
        <dbReference type="Proteomes" id="UP000186922"/>
    </source>
</evidence>
<gene>
    <name evidence="1" type="primary">RvY_12056-1</name>
    <name evidence="1" type="synonym">RvY_12056.1</name>
    <name evidence="1" type="ORF">RvY_12056</name>
</gene>
<accession>A0A1D1VMG2</accession>
<keyword evidence="2" id="KW-1185">Reference proteome</keyword>
<dbReference type="AlphaFoldDB" id="A0A1D1VMG2"/>
<dbReference type="Proteomes" id="UP000186922">
    <property type="component" value="Unassembled WGS sequence"/>
</dbReference>
<reference evidence="1 2" key="1">
    <citation type="journal article" date="2016" name="Nat. Commun.">
        <title>Extremotolerant tardigrade genome and improved radiotolerance of human cultured cells by tardigrade-unique protein.</title>
        <authorList>
            <person name="Hashimoto T."/>
            <person name="Horikawa D.D."/>
            <person name="Saito Y."/>
            <person name="Kuwahara H."/>
            <person name="Kozuka-Hata H."/>
            <person name="Shin-I T."/>
            <person name="Minakuchi Y."/>
            <person name="Ohishi K."/>
            <person name="Motoyama A."/>
            <person name="Aizu T."/>
            <person name="Enomoto A."/>
            <person name="Kondo K."/>
            <person name="Tanaka S."/>
            <person name="Hara Y."/>
            <person name="Koshikawa S."/>
            <person name="Sagara H."/>
            <person name="Miura T."/>
            <person name="Yokobori S."/>
            <person name="Miyagawa K."/>
            <person name="Suzuki Y."/>
            <person name="Kubo T."/>
            <person name="Oyama M."/>
            <person name="Kohara Y."/>
            <person name="Fujiyama A."/>
            <person name="Arakawa K."/>
            <person name="Katayama T."/>
            <person name="Toyoda A."/>
            <person name="Kunieda T."/>
        </authorList>
    </citation>
    <scope>NUCLEOTIDE SEQUENCE [LARGE SCALE GENOMIC DNA]</scope>
    <source>
        <strain evidence="1 2">YOKOZUNA-1</strain>
    </source>
</reference>